<evidence type="ECO:0000259" key="8">
    <source>
        <dbReference type="Pfam" id="PF13087"/>
    </source>
</evidence>
<proteinExistence type="inferred from homology"/>
<dbReference type="Pfam" id="PF13086">
    <property type="entry name" value="AAA_11"/>
    <property type="match status" value="1"/>
</dbReference>
<dbReference type="SUPFAM" id="SSF52540">
    <property type="entry name" value="P-loop containing nucleoside triphosphate hydrolases"/>
    <property type="match status" value="1"/>
</dbReference>
<dbReference type="InterPro" id="IPR041679">
    <property type="entry name" value="DNA2/NAM7-like_C"/>
</dbReference>
<dbReference type="AlphaFoldDB" id="A0A5C3MX65"/>
<dbReference type="GO" id="GO:0005737">
    <property type="term" value="C:cytoplasm"/>
    <property type="evidence" value="ECO:0007669"/>
    <property type="project" value="TreeGrafter"/>
</dbReference>
<keyword evidence="4" id="KW-0347">Helicase</keyword>
<evidence type="ECO:0000259" key="7">
    <source>
        <dbReference type="Pfam" id="PF13086"/>
    </source>
</evidence>
<keyword evidence="5" id="KW-0067">ATP-binding</keyword>
<dbReference type="InterPro" id="IPR047187">
    <property type="entry name" value="SF1_C_Upf1"/>
</dbReference>
<feature type="region of interest" description="Disordered" evidence="6">
    <location>
        <begin position="34"/>
        <end position="55"/>
    </location>
</feature>
<feature type="region of interest" description="Disordered" evidence="6">
    <location>
        <begin position="99"/>
        <end position="129"/>
    </location>
</feature>
<feature type="compositionally biased region" description="Basic and acidic residues" evidence="6">
    <location>
        <begin position="106"/>
        <end position="125"/>
    </location>
</feature>
<dbReference type="Gene3D" id="3.40.50.300">
    <property type="entry name" value="P-loop containing nucleotide triphosphate hydrolases"/>
    <property type="match status" value="2"/>
</dbReference>
<feature type="domain" description="DNA2/NAM7 helicase helicase" evidence="7">
    <location>
        <begin position="384"/>
        <end position="618"/>
    </location>
</feature>
<keyword evidence="2" id="KW-0547">Nucleotide-binding</keyword>
<dbReference type="GO" id="GO:0000184">
    <property type="term" value="P:nuclear-transcribed mRNA catabolic process, nonsense-mediated decay"/>
    <property type="evidence" value="ECO:0007669"/>
    <property type="project" value="TreeGrafter"/>
</dbReference>
<evidence type="ECO:0000256" key="2">
    <source>
        <dbReference type="ARBA" id="ARBA00022741"/>
    </source>
</evidence>
<name>A0A5C3MX65_9AGAM</name>
<dbReference type="InterPro" id="IPR045055">
    <property type="entry name" value="DNA2/NAM7-like"/>
</dbReference>
<dbReference type="STRING" id="5364.A0A5C3MX65"/>
<evidence type="ECO:0000256" key="6">
    <source>
        <dbReference type="SAM" id="MobiDB-lite"/>
    </source>
</evidence>
<evidence type="ECO:0000313" key="9">
    <source>
        <dbReference type="EMBL" id="TFK48338.1"/>
    </source>
</evidence>
<keyword evidence="10" id="KW-1185">Reference proteome</keyword>
<dbReference type="CDD" id="cd18808">
    <property type="entry name" value="SF1_C_Upf1"/>
    <property type="match status" value="1"/>
</dbReference>
<dbReference type="InterPro" id="IPR041677">
    <property type="entry name" value="DNA2/NAM7_AAA_11"/>
</dbReference>
<accession>A0A5C3MX65</accession>
<dbReference type="GO" id="GO:0005694">
    <property type="term" value="C:chromosome"/>
    <property type="evidence" value="ECO:0007669"/>
    <property type="project" value="UniProtKB-ARBA"/>
</dbReference>
<dbReference type="EMBL" id="ML213520">
    <property type="protein sequence ID" value="TFK48338.1"/>
    <property type="molecule type" value="Genomic_DNA"/>
</dbReference>
<dbReference type="PANTHER" id="PTHR10887">
    <property type="entry name" value="DNA2/NAM7 HELICASE FAMILY"/>
    <property type="match status" value="1"/>
</dbReference>
<gene>
    <name evidence="9" type="ORF">OE88DRAFT_1664861</name>
</gene>
<evidence type="ECO:0000256" key="4">
    <source>
        <dbReference type="ARBA" id="ARBA00022806"/>
    </source>
</evidence>
<dbReference type="InterPro" id="IPR027417">
    <property type="entry name" value="P-loop_NTPase"/>
</dbReference>
<dbReference type="GO" id="GO:0016787">
    <property type="term" value="F:hydrolase activity"/>
    <property type="evidence" value="ECO:0007669"/>
    <property type="project" value="UniProtKB-KW"/>
</dbReference>
<organism evidence="9 10">
    <name type="scientific">Heliocybe sulcata</name>
    <dbReference type="NCBI Taxonomy" id="5364"/>
    <lineage>
        <taxon>Eukaryota</taxon>
        <taxon>Fungi</taxon>
        <taxon>Dikarya</taxon>
        <taxon>Basidiomycota</taxon>
        <taxon>Agaricomycotina</taxon>
        <taxon>Agaricomycetes</taxon>
        <taxon>Gloeophyllales</taxon>
        <taxon>Gloeophyllaceae</taxon>
        <taxon>Heliocybe</taxon>
    </lineage>
</organism>
<dbReference type="GO" id="GO:0005524">
    <property type="term" value="F:ATP binding"/>
    <property type="evidence" value="ECO:0007669"/>
    <property type="project" value="UniProtKB-KW"/>
</dbReference>
<dbReference type="PANTHER" id="PTHR10887:SF517">
    <property type="entry name" value="RNA HELICASE NONSENSE MRNA REDUCING FACTOR"/>
    <property type="match status" value="1"/>
</dbReference>
<keyword evidence="3 9" id="KW-0378">Hydrolase</keyword>
<evidence type="ECO:0000256" key="5">
    <source>
        <dbReference type="ARBA" id="ARBA00022840"/>
    </source>
</evidence>
<evidence type="ECO:0000256" key="3">
    <source>
        <dbReference type="ARBA" id="ARBA00022801"/>
    </source>
</evidence>
<dbReference type="OrthoDB" id="6513042at2759"/>
<dbReference type="GO" id="GO:0003724">
    <property type="term" value="F:RNA helicase activity"/>
    <property type="evidence" value="ECO:0007669"/>
    <property type="project" value="TreeGrafter"/>
</dbReference>
<reference evidence="9 10" key="1">
    <citation type="journal article" date="2019" name="Nat. Ecol. Evol.">
        <title>Megaphylogeny resolves global patterns of mushroom evolution.</title>
        <authorList>
            <person name="Varga T."/>
            <person name="Krizsan K."/>
            <person name="Foldi C."/>
            <person name="Dima B."/>
            <person name="Sanchez-Garcia M."/>
            <person name="Sanchez-Ramirez S."/>
            <person name="Szollosi G.J."/>
            <person name="Szarkandi J.G."/>
            <person name="Papp V."/>
            <person name="Albert L."/>
            <person name="Andreopoulos W."/>
            <person name="Angelini C."/>
            <person name="Antonin V."/>
            <person name="Barry K.W."/>
            <person name="Bougher N.L."/>
            <person name="Buchanan P."/>
            <person name="Buyck B."/>
            <person name="Bense V."/>
            <person name="Catcheside P."/>
            <person name="Chovatia M."/>
            <person name="Cooper J."/>
            <person name="Damon W."/>
            <person name="Desjardin D."/>
            <person name="Finy P."/>
            <person name="Geml J."/>
            <person name="Haridas S."/>
            <person name="Hughes K."/>
            <person name="Justo A."/>
            <person name="Karasinski D."/>
            <person name="Kautmanova I."/>
            <person name="Kiss B."/>
            <person name="Kocsube S."/>
            <person name="Kotiranta H."/>
            <person name="LaButti K.M."/>
            <person name="Lechner B.E."/>
            <person name="Liimatainen K."/>
            <person name="Lipzen A."/>
            <person name="Lukacs Z."/>
            <person name="Mihaltcheva S."/>
            <person name="Morgado L.N."/>
            <person name="Niskanen T."/>
            <person name="Noordeloos M.E."/>
            <person name="Ohm R.A."/>
            <person name="Ortiz-Santana B."/>
            <person name="Ovrebo C."/>
            <person name="Racz N."/>
            <person name="Riley R."/>
            <person name="Savchenko A."/>
            <person name="Shiryaev A."/>
            <person name="Soop K."/>
            <person name="Spirin V."/>
            <person name="Szebenyi C."/>
            <person name="Tomsovsky M."/>
            <person name="Tulloss R.E."/>
            <person name="Uehling J."/>
            <person name="Grigoriev I.V."/>
            <person name="Vagvolgyi C."/>
            <person name="Papp T."/>
            <person name="Martin F.M."/>
            <person name="Miettinen O."/>
            <person name="Hibbett D.S."/>
            <person name="Nagy L.G."/>
        </authorList>
    </citation>
    <scope>NUCLEOTIDE SEQUENCE [LARGE SCALE GENOMIC DNA]</scope>
    <source>
        <strain evidence="9 10">OMC1185</strain>
    </source>
</reference>
<dbReference type="Pfam" id="PF13087">
    <property type="entry name" value="AAA_12"/>
    <property type="match status" value="1"/>
</dbReference>
<evidence type="ECO:0000256" key="1">
    <source>
        <dbReference type="ARBA" id="ARBA00007913"/>
    </source>
</evidence>
<feature type="domain" description="DNA2/NAM7 helicase-like C-terminal" evidence="8">
    <location>
        <begin position="627"/>
        <end position="840"/>
    </location>
</feature>
<protein>
    <submittedName>
        <fullName evidence="9">P-loop containing nucleoside triphosphate hydrolase protein</fullName>
    </submittedName>
</protein>
<sequence>MLALSISAPSAAARACCSRKRVLLCSRSARQHRTLASSSSRVRNDDGEGLTATEKEWLQEDDVEDTPVSQAYEEALVSPDSSTKRPRFDWRQTLFRARREKGARRAQPEEGRRRYIQRVDPDHEQNGPQNPFYTQIQAYNDHFLPLLDAERRESEAVIKERLSNWSLERLKQEGYCLTELSAFWLQGTQFGRPVASFTLGPGISLPEGHRFENGTQILLSRLDPLKEDPLRGSVVNTTAGQIKISFPELHDLDSESLWRLDVGSTNIIYERMRAAIRCLNLDPSLHENELVPSLQETEQQSNKKFVPERQVIMQGTFLRDKLLRSFAPAAEASTPLVDIAGGVQTPPASERSILCQDMRIQSWVARYSRPNPVRVEGDPVIAGLNDTQVRAIAMMLGHRLSLVQGPPGTGKTKTIIEAVKLLKVHFQIVHPVMVCTYTNVAVDNLVEGLVKGGLKPLRIGFGGKVKTSLHEYTLEAKLEQHRLRAEYDNLVKQEEVLAAEAVDLAKKIAVTQQSKFAERESRMTGALALVDNRRRSLRSQMYGLRQEMLQDIVHSADVVCTTCLTSASAALRVIDFPIVFLDEASMSTEPVSLIPLTKGSQQVCLIGDHKQLPPIVSSREAQTLGLGISMFERLAEEGGVPSIMLDVQYRMHPAISRFPSLEFYQFSVRDGTKKSDGTVDPHLLPPRSRYHPATGDRPSVIFLDHAGSEQAKDRSRINLLECQIVCDLVEDLLLLNENMSGEDIGIIAPYAAQKALLKSFLRAHHGYRERFMAALGQQRAMQLANVEIKTVDGFEGREKDVIIFSTVRNNAGGQIGFLADRRRLNVGLTRAKRGLFVVGSLSTLRKSMGGWWEERNGRVGKDAEAWRKYAQFVQKEGLVQSGERPRQAAYPEVPSLRGVVMMAKYDHHHHPRRMVS</sequence>
<dbReference type="FunFam" id="3.40.50.300:FF:000326">
    <property type="entry name" value="P-loop containing nucleoside triphosphate hydrolase"/>
    <property type="match status" value="1"/>
</dbReference>
<comment type="similarity">
    <text evidence="1">Belongs to the DNA2/NAM7 helicase family.</text>
</comment>
<dbReference type="Proteomes" id="UP000305948">
    <property type="component" value="Unassembled WGS sequence"/>
</dbReference>
<evidence type="ECO:0000313" key="10">
    <source>
        <dbReference type="Proteomes" id="UP000305948"/>
    </source>
</evidence>